<feature type="compositionally biased region" description="Low complexity" evidence="1">
    <location>
        <begin position="92"/>
        <end position="106"/>
    </location>
</feature>
<dbReference type="OrthoDB" id="4095869at2759"/>
<proteinExistence type="predicted"/>
<organism evidence="2 3">
    <name type="scientific">Candidozyma haemuli</name>
    <dbReference type="NCBI Taxonomy" id="45357"/>
    <lineage>
        <taxon>Eukaryota</taxon>
        <taxon>Fungi</taxon>
        <taxon>Dikarya</taxon>
        <taxon>Ascomycota</taxon>
        <taxon>Saccharomycotina</taxon>
        <taxon>Pichiomycetes</taxon>
        <taxon>Metschnikowiaceae</taxon>
        <taxon>Candidozyma</taxon>
    </lineage>
</organism>
<feature type="region of interest" description="Disordered" evidence="1">
    <location>
        <begin position="185"/>
        <end position="209"/>
    </location>
</feature>
<evidence type="ECO:0000313" key="2">
    <source>
        <dbReference type="EMBL" id="PVH22818.1"/>
    </source>
</evidence>
<dbReference type="EMBL" id="PKFO01000010">
    <property type="protein sequence ID" value="PVH22818.1"/>
    <property type="molecule type" value="Genomic_DNA"/>
</dbReference>
<dbReference type="AlphaFoldDB" id="A0A2V1AY80"/>
<feature type="compositionally biased region" description="Basic and acidic residues" evidence="1">
    <location>
        <begin position="375"/>
        <end position="390"/>
    </location>
</feature>
<evidence type="ECO:0000256" key="1">
    <source>
        <dbReference type="SAM" id="MobiDB-lite"/>
    </source>
</evidence>
<feature type="compositionally biased region" description="Polar residues" evidence="1">
    <location>
        <begin position="244"/>
        <end position="268"/>
    </location>
</feature>
<keyword evidence="3" id="KW-1185">Reference proteome</keyword>
<feature type="region of interest" description="Disordered" evidence="1">
    <location>
        <begin position="126"/>
        <end position="152"/>
    </location>
</feature>
<feature type="region of interest" description="Disordered" evidence="1">
    <location>
        <begin position="237"/>
        <end position="390"/>
    </location>
</feature>
<name>A0A2V1AY80_9ASCO</name>
<comment type="caution">
    <text evidence="2">The sequence shown here is derived from an EMBL/GenBank/DDBJ whole genome shotgun (WGS) entry which is preliminary data.</text>
</comment>
<reference evidence="2 3" key="1">
    <citation type="submission" date="2017-12" db="EMBL/GenBank/DDBJ databases">
        <title>Genome Sequence of a Multidrug-Resistant Candida haemulonii Isolate from a Patient with Chronic Leg Ulcers in Israel.</title>
        <authorList>
            <person name="Chow N.A."/>
            <person name="Gade L."/>
            <person name="Batra D."/>
            <person name="Rowe L.A."/>
            <person name="Ben-Ami R."/>
            <person name="Loparev V.N."/>
            <person name="Litvintseva A.P."/>
        </authorList>
    </citation>
    <scope>NUCLEOTIDE SEQUENCE [LARGE SCALE GENOMIC DNA]</scope>
    <source>
        <strain evidence="2 3">B11899</strain>
    </source>
</reference>
<protein>
    <submittedName>
        <fullName evidence="2">Uncharacterized protein</fullName>
    </submittedName>
</protein>
<feature type="region of interest" description="Disordered" evidence="1">
    <location>
        <begin position="80"/>
        <end position="109"/>
    </location>
</feature>
<dbReference type="RefSeq" id="XP_025343758.1">
    <property type="nucleotide sequence ID" value="XM_025486208.1"/>
</dbReference>
<feature type="compositionally biased region" description="Low complexity" evidence="1">
    <location>
        <begin position="134"/>
        <end position="146"/>
    </location>
</feature>
<dbReference type="VEuPathDB" id="FungiDB:CXQ85_002542"/>
<dbReference type="Proteomes" id="UP000244309">
    <property type="component" value="Unassembled WGS sequence"/>
</dbReference>
<feature type="compositionally biased region" description="Polar residues" evidence="1">
    <location>
        <begin position="299"/>
        <end position="311"/>
    </location>
</feature>
<sequence>MSTEKEVEELIDELFSVPEDDTPSAPVDPHLYPEQLLHIAPQGNKYYHSLQQYKRQFLDDSSEGSVINFAHSRLNTLSRKKVSSWDGNGTDVPESSSASESAPSVSKTANALFSWSSGDQYIRARKEELRSRSKSPVPVTSPTKPSFQGVKKPSFPVRLHQVVDSESNKFIQDRIDIIKARRLEQASKRVSERKQRDHDRYMERMRQKEEEYDKALNAAIKSKKENKNQNFFGTLFSFGKSSKHQNSTDASDNNSDVNTISSSKSSIDNPMAAIDSPMQPRSSMKSNELPVTPKRDTNQAEASSPLKTNVPASPEPQIVGIDDAFASMAVTSNESDKNTGGIDDLLGSPPPPQSKIPSPQKHRFIPLGAVPKKPSRNDQNADHSEDLLQL</sequence>
<dbReference type="GeneID" id="37007873"/>
<gene>
    <name evidence="2" type="ORF">CXQ85_002542</name>
</gene>
<evidence type="ECO:0000313" key="3">
    <source>
        <dbReference type="Proteomes" id="UP000244309"/>
    </source>
</evidence>
<accession>A0A2V1AY80</accession>